<gene>
    <name evidence="2" type="primary">Vigan.10G067300</name>
    <name evidence="2" type="ORF">VIGAN_10067300</name>
</gene>
<evidence type="ECO:0000313" key="3">
    <source>
        <dbReference type="Proteomes" id="UP000291084"/>
    </source>
</evidence>
<dbReference type="Proteomes" id="UP000291084">
    <property type="component" value="Chromosome 10"/>
</dbReference>
<dbReference type="AlphaFoldDB" id="A0A0S3T2G0"/>
<accession>A0A0S3T2G0</accession>
<keyword evidence="1" id="KW-1133">Transmembrane helix</keyword>
<keyword evidence="1" id="KW-0812">Transmembrane</keyword>
<sequence>MLSTCVIDSLNEKKKIKNQSLMGNSFVLVQLCTYAFSLSYTQIFRNRLACFSTLYHDNLLKFKSCLYFSYYKVSTTRYNCL</sequence>
<proteinExistence type="predicted"/>
<reference evidence="2 3" key="1">
    <citation type="journal article" date="2015" name="Sci. Rep.">
        <title>The power of single molecule real-time sequencing technology in the de novo assembly of a eukaryotic genome.</title>
        <authorList>
            <person name="Sakai H."/>
            <person name="Naito K."/>
            <person name="Ogiso-Tanaka E."/>
            <person name="Takahashi Y."/>
            <person name="Iseki K."/>
            <person name="Muto C."/>
            <person name="Satou K."/>
            <person name="Teruya K."/>
            <person name="Shiroma A."/>
            <person name="Shimoji M."/>
            <person name="Hirano T."/>
            <person name="Itoh T."/>
            <person name="Kaga A."/>
            <person name="Tomooka N."/>
        </authorList>
    </citation>
    <scope>NUCLEOTIDE SEQUENCE [LARGE SCALE GENOMIC DNA]</scope>
    <source>
        <strain evidence="3">cv. Shumari</strain>
    </source>
</reference>
<protein>
    <submittedName>
        <fullName evidence="2">Uncharacterized protein</fullName>
    </submittedName>
</protein>
<evidence type="ECO:0000256" key="1">
    <source>
        <dbReference type="SAM" id="Phobius"/>
    </source>
</evidence>
<keyword evidence="3" id="KW-1185">Reference proteome</keyword>
<name>A0A0S3T2G0_PHAAN</name>
<dbReference type="EMBL" id="AP015043">
    <property type="protein sequence ID" value="BAT99271.1"/>
    <property type="molecule type" value="Genomic_DNA"/>
</dbReference>
<keyword evidence="1" id="KW-0472">Membrane</keyword>
<evidence type="ECO:0000313" key="2">
    <source>
        <dbReference type="EMBL" id="BAT99271.1"/>
    </source>
</evidence>
<feature type="transmembrane region" description="Helical" evidence="1">
    <location>
        <begin position="21"/>
        <end position="40"/>
    </location>
</feature>
<organism evidence="2 3">
    <name type="scientific">Vigna angularis var. angularis</name>
    <dbReference type="NCBI Taxonomy" id="157739"/>
    <lineage>
        <taxon>Eukaryota</taxon>
        <taxon>Viridiplantae</taxon>
        <taxon>Streptophyta</taxon>
        <taxon>Embryophyta</taxon>
        <taxon>Tracheophyta</taxon>
        <taxon>Spermatophyta</taxon>
        <taxon>Magnoliopsida</taxon>
        <taxon>eudicotyledons</taxon>
        <taxon>Gunneridae</taxon>
        <taxon>Pentapetalae</taxon>
        <taxon>rosids</taxon>
        <taxon>fabids</taxon>
        <taxon>Fabales</taxon>
        <taxon>Fabaceae</taxon>
        <taxon>Papilionoideae</taxon>
        <taxon>50 kb inversion clade</taxon>
        <taxon>NPAAA clade</taxon>
        <taxon>indigoferoid/millettioid clade</taxon>
        <taxon>Phaseoleae</taxon>
        <taxon>Vigna</taxon>
    </lineage>
</organism>